<name>A0ABS9DUX9_9PROT</name>
<keyword evidence="3" id="KW-1185">Reference proteome</keyword>
<feature type="domain" description="Hedgehog/Intein (Hint)" evidence="1">
    <location>
        <begin position="1150"/>
        <end position="1284"/>
    </location>
</feature>
<gene>
    <name evidence="2" type="ORF">L2A60_00500</name>
</gene>
<dbReference type="InterPro" id="IPR036844">
    <property type="entry name" value="Hint_dom_sf"/>
</dbReference>
<dbReference type="RefSeq" id="WP_235702404.1">
    <property type="nucleotide sequence ID" value="NZ_JAKGBZ010000001.1"/>
</dbReference>
<organism evidence="2 3">
    <name type="scientific">Acidiphilium iwatense</name>
    <dbReference type="NCBI Taxonomy" id="768198"/>
    <lineage>
        <taxon>Bacteria</taxon>
        <taxon>Pseudomonadati</taxon>
        <taxon>Pseudomonadota</taxon>
        <taxon>Alphaproteobacteria</taxon>
        <taxon>Acetobacterales</taxon>
        <taxon>Acidocellaceae</taxon>
        <taxon>Acidiphilium</taxon>
    </lineage>
</organism>
<dbReference type="EMBL" id="JAKGBZ010000001">
    <property type="protein sequence ID" value="MCF3945164.1"/>
    <property type="molecule type" value="Genomic_DNA"/>
</dbReference>
<dbReference type="Pfam" id="PF13403">
    <property type="entry name" value="Hint_2"/>
    <property type="match status" value="1"/>
</dbReference>
<evidence type="ECO:0000313" key="2">
    <source>
        <dbReference type="EMBL" id="MCF3945164.1"/>
    </source>
</evidence>
<dbReference type="InterPro" id="IPR028992">
    <property type="entry name" value="Hedgehog/Intein_dom"/>
</dbReference>
<reference evidence="2 3" key="1">
    <citation type="submission" date="2022-01" db="EMBL/GenBank/DDBJ databases">
        <authorList>
            <person name="Won M."/>
            <person name="Kim S.-J."/>
            <person name="Kwon S.-W."/>
        </authorList>
    </citation>
    <scope>NUCLEOTIDE SEQUENCE [LARGE SCALE GENOMIC DNA]</scope>
    <source>
        <strain evidence="2 3">KCTC 23505</strain>
    </source>
</reference>
<dbReference type="Proteomes" id="UP001521209">
    <property type="component" value="Unassembled WGS sequence"/>
</dbReference>
<evidence type="ECO:0000259" key="1">
    <source>
        <dbReference type="Pfam" id="PF13403"/>
    </source>
</evidence>
<protein>
    <submittedName>
        <fullName evidence="2">Hint domain-containing protein</fullName>
    </submittedName>
</protein>
<comment type="caution">
    <text evidence="2">The sequence shown here is derived from an EMBL/GenBank/DDBJ whole genome shotgun (WGS) entry which is preliminary data.</text>
</comment>
<evidence type="ECO:0000313" key="3">
    <source>
        <dbReference type="Proteomes" id="UP001521209"/>
    </source>
</evidence>
<proteinExistence type="predicted"/>
<sequence length="1461" mass="139856">MSGTLQIVGPGEVELIEGVATTSLDLLPPGGIALADSNPAASVSVTLQSPAALSASSAGGATISGVSGNLTISGALAAVNDALANLSISGTAPGTTTIAIAASDGTLGTTATLAVQTVPDAPPAFVAPPSSLALTAGIATPLGLTLADGAASALGVLGAAPESLTVTLIASSGDLLLDPSAFPGIAIVGDVTDAITLSATSADLAGLNAALSAIALEAPSGGTFEYIARQTGGPLTATVTSGSLTYAASGSIAASTETWSGGAGDWQNPADWSGGAAPGLGSTVTIGNGATLEGDGVAAQISLAANASVVLDAAIGVGSADLAAGGTLAIIGGSFNAGGVTLGPAGALIDFGALVLDGLDAQGTALLPNGAVLGGPVAVQQGGLIDFAGLVQVDSAAATTGLIAISLDAGATIEGAGTLIAGNFSESENIAGPGTILARGPAPLTVSAGSLGGGAHLVIAPGAVLELGAISPLFGVFNPTPISVDGSATISFAPGASDARDRGPYASALGEQGGVLVLDNPGHFSGTIDNFAPGDRIVFGTLTSLSVFDVTGTSFEVSGVNAAGQTEIVTIHASYASGSSPAIETDAAGNPVIGLRATGAALTVNDTPATSAEIDAVGGFATPIEGLGLIVPSNGGAGLVLTIAPVTGLIAESGGAATASLTLTAATALALNADLAALAYTSRGSGSGDTLRFTGGGGLAGFTAAIGVAVTAPATLGFDGASGAGFGADDAWQGGVAPANGDLAVLGTHAGGPDIVTGSGVAGEVSIGGAYDLAGVFDLPGLAGTALDIGSGATALFDANAVVTLGGAAMIGDVTGAGTLGVAGTLVGDITVGGAARAGGSLLDVTGSISGSSLAIGTEAPATADVAGTLGFAATTLGGAAGSGAILAAGTASLGLGALDIANGTLSLAGSAIATAGSTTLAAGLLAIGPETGLTAGTIAIGVAATLDLAGHLAASVLDASGAATIAGGVASLAGAVSLGSGAMLDFAAGTLAAASLTVASGATLTGSGAIGAAATGVSLIPIDAAGMLEAEGGTLILGGDLAGDAAIAANAVLDLVGGASGGTIGFAGTDAVLTIDDAATMRDSVVNFAAGDAIDLVGIAPSLVSVANGTVSIADPAQFALATGSGQPSPTVSGDGHGGSLITAGGAMPCFTRGTMLLTPDGYRTVESLRPGDKLVTIGGIARRVAWIGWRSLDLATDPSVDALRPVAIAPGAFGPGRPGRVLAVSPLHAIFVQDALIPAILLVNGATITRDAAAFAVTYYHVELDRHDIVLAENLPAETYRDNGNRGRFAESLGVPGAFLPACAELMLGGTPLRAARIALHRRALALGYEIVHGTRLDAAIGADIVVARRRGTRMIFDLPNPTNRIALRTACGVPAETDPASEDRRRLGVCAGAVRADGRIVAAETGAGWHPRAPADRGRWSTERAELLLPRAARRISMEILGSIPCWQASAMPYIMSR</sequence>
<accession>A0ABS9DUX9</accession>
<dbReference type="SUPFAM" id="SSF51294">
    <property type="entry name" value="Hedgehog/intein (Hint) domain"/>
    <property type="match status" value="1"/>
</dbReference>